<name>A0A392S8Q8_9FABA</name>
<evidence type="ECO:0000313" key="2">
    <source>
        <dbReference type="EMBL" id="MCI45333.1"/>
    </source>
</evidence>
<evidence type="ECO:0000259" key="1">
    <source>
        <dbReference type="Pfam" id="PF21473"/>
    </source>
</evidence>
<sequence>PWILETMVGDETAVIVLKTTGRMNKRIRSFEGKMIKLKNAKIELYKNSMRLMVNSEGDIEPSQAAEFIVKQDNNVSLLEWERVDVVI</sequence>
<dbReference type="PANTHER" id="PTHR31472:SF40">
    <property type="entry name" value="NUCLEIC ACID-BINDING, OB-FOLD-LIKE PROTEIN"/>
    <property type="match status" value="1"/>
</dbReference>
<organism evidence="2 3">
    <name type="scientific">Trifolium medium</name>
    <dbReference type="NCBI Taxonomy" id="97028"/>
    <lineage>
        <taxon>Eukaryota</taxon>
        <taxon>Viridiplantae</taxon>
        <taxon>Streptophyta</taxon>
        <taxon>Embryophyta</taxon>
        <taxon>Tracheophyta</taxon>
        <taxon>Spermatophyta</taxon>
        <taxon>Magnoliopsida</taxon>
        <taxon>eudicotyledons</taxon>
        <taxon>Gunneridae</taxon>
        <taxon>Pentapetalae</taxon>
        <taxon>rosids</taxon>
        <taxon>fabids</taxon>
        <taxon>Fabales</taxon>
        <taxon>Fabaceae</taxon>
        <taxon>Papilionoideae</taxon>
        <taxon>50 kb inversion clade</taxon>
        <taxon>NPAAA clade</taxon>
        <taxon>Hologalegina</taxon>
        <taxon>IRL clade</taxon>
        <taxon>Trifolieae</taxon>
        <taxon>Trifolium</taxon>
    </lineage>
</organism>
<dbReference type="Proteomes" id="UP000265520">
    <property type="component" value="Unassembled WGS sequence"/>
</dbReference>
<comment type="caution">
    <text evidence="2">The sequence shown here is derived from an EMBL/GenBank/DDBJ whole genome shotgun (WGS) entry which is preliminary data.</text>
</comment>
<dbReference type="InterPro" id="IPR048970">
    <property type="entry name" value="OB_Ssb-like"/>
</dbReference>
<dbReference type="Gene3D" id="2.40.50.140">
    <property type="entry name" value="Nucleic acid-binding proteins"/>
    <property type="match status" value="1"/>
</dbReference>
<reference evidence="2 3" key="1">
    <citation type="journal article" date="2018" name="Front. Plant Sci.">
        <title>Red Clover (Trifolium pratense) and Zigzag Clover (T. medium) - A Picture of Genomic Similarities and Differences.</title>
        <authorList>
            <person name="Dluhosova J."/>
            <person name="Istvanek J."/>
            <person name="Nedelnik J."/>
            <person name="Repkova J."/>
        </authorList>
    </citation>
    <scope>NUCLEOTIDE SEQUENCE [LARGE SCALE GENOMIC DNA]</scope>
    <source>
        <strain evidence="3">cv. 10/8</strain>
        <tissue evidence="2">Leaf</tissue>
    </source>
</reference>
<dbReference type="AlphaFoldDB" id="A0A392S8Q8"/>
<dbReference type="Pfam" id="PF21473">
    <property type="entry name" value="OB_Ssb-like"/>
    <property type="match status" value="1"/>
</dbReference>
<protein>
    <recommendedName>
        <fullName evidence="1">Single-stranded DNA binding protein Ssb-like OB fold domain-containing protein</fullName>
    </recommendedName>
</protein>
<proteinExistence type="predicted"/>
<evidence type="ECO:0000313" key="3">
    <source>
        <dbReference type="Proteomes" id="UP000265520"/>
    </source>
</evidence>
<dbReference type="SUPFAM" id="SSF50249">
    <property type="entry name" value="Nucleic acid-binding proteins"/>
    <property type="match status" value="1"/>
</dbReference>
<feature type="non-terminal residue" evidence="2">
    <location>
        <position position="1"/>
    </location>
</feature>
<dbReference type="InterPro" id="IPR012340">
    <property type="entry name" value="NA-bd_OB-fold"/>
</dbReference>
<feature type="domain" description="Single-stranded DNA binding protein Ssb-like OB fold" evidence="1">
    <location>
        <begin position="3"/>
        <end position="60"/>
    </location>
</feature>
<accession>A0A392S8Q8</accession>
<dbReference type="PANTHER" id="PTHR31472">
    <property type="entry name" value="OS05G0244600 PROTEIN"/>
    <property type="match status" value="1"/>
</dbReference>
<keyword evidence="3" id="KW-1185">Reference proteome</keyword>
<dbReference type="EMBL" id="LXQA010342716">
    <property type="protein sequence ID" value="MCI45333.1"/>
    <property type="molecule type" value="Genomic_DNA"/>
</dbReference>